<accession>A0A1M5GW76</accession>
<name>A0A1M5GW76_STRHI</name>
<dbReference type="Proteomes" id="UP000184501">
    <property type="component" value="Unassembled WGS sequence"/>
</dbReference>
<dbReference type="STRING" id="2017.SAMN05444320_106294"/>
<evidence type="ECO:0000313" key="2">
    <source>
        <dbReference type="EMBL" id="SHG08024.1"/>
    </source>
</evidence>
<dbReference type="RefSeq" id="WP_073485518.1">
    <property type="nucleotide sequence ID" value="NZ_FQVN01000006.1"/>
</dbReference>
<evidence type="ECO:0000313" key="3">
    <source>
        <dbReference type="Proteomes" id="UP000184501"/>
    </source>
</evidence>
<reference evidence="2 3" key="1">
    <citation type="submission" date="2016-11" db="EMBL/GenBank/DDBJ databases">
        <authorList>
            <person name="Jaros S."/>
            <person name="Januszkiewicz K."/>
            <person name="Wedrychowicz H."/>
        </authorList>
    </citation>
    <scope>NUCLEOTIDE SEQUENCE [LARGE SCALE GENOMIC DNA]</scope>
    <source>
        <strain evidence="2 3">DSM 44523</strain>
    </source>
</reference>
<feature type="region of interest" description="Disordered" evidence="1">
    <location>
        <begin position="116"/>
        <end position="142"/>
    </location>
</feature>
<feature type="compositionally biased region" description="Acidic residues" evidence="1">
    <location>
        <begin position="131"/>
        <end position="142"/>
    </location>
</feature>
<dbReference type="OrthoDB" id="3700158at2"/>
<proteinExistence type="predicted"/>
<organism evidence="2 3">
    <name type="scientific">Streptoalloteichus hindustanus</name>
    <dbReference type="NCBI Taxonomy" id="2017"/>
    <lineage>
        <taxon>Bacteria</taxon>
        <taxon>Bacillati</taxon>
        <taxon>Actinomycetota</taxon>
        <taxon>Actinomycetes</taxon>
        <taxon>Pseudonocardiales</taxon>
        <taxon>Pseudonocardiaceae</taxon>
        <taxon>Streptoalloteichus</taxon>
    </lineage>
</organism>
<keyword evidence="3" id="KW-1185">Reference proteome</keyword>
<protein>
    <submittedName>
        <fullName evidence="2">Uncharacterized protein</fullName>
    </submittedName>
</protein>
<sequence>MSNPLENPQLQELQAELDRRLADLDSMAKELSERARPSAEVTAEDIAEMERFARSDKAPQELRELQKRVDEGELSWQDLAEGRGWDDERVQKALSSGLGDLQRAYLQIQEGADLDEVIAAGQPRPVSGRPDDDDDDGDSYLV</sequence>
<gene>
    <name evidence="2" type="ORF">SAMN05444320_106294</name>
</gene>
<dbReference type="AlphaFoldDB" id="A0A1M5GW76"/>
<dbReference type="EMBL" id="FQVN01000006">
    <property type="protein sequence ID" value="SHG08024.1"/>
    <property type="molecule type" value="Genomic_DNA"/>
</dbReference>
<evidence type="ECO:0000256" key="1">
    <source>
        <dbReference type="SAM" id="MobiDB-lite"/>
    </source>
</evidence>